<dbReference type="PANTHER" id="PTHR38693:SF1">
    <property type="entry name" value="UBIQUINONE BIOSYNTHESIS ACCESSORY FACTOR UBIJ"/>
    <property type="match status" value="1"/>
</dbReference>
<dbReference type="EMBL" id="BAABWH010000009">
    <property type="protein sequence ID" value="GAA6146657.1"/>
    <property type="molecule type" value="Genomic_DNA"/>
</dbReference>
<feature type="domain" description="SCP2" evidence="3">
    <location>
        <begin position="18"/>
        <end position="114"/>
    </location>
</feature>
<evidence type="ECO:0000313" key="5">
    <source>
        <dbReference type="Proteomes" id="UP001481413"/>
    </source>
</evidence>
<gene>
    <name evidence="1" type="primary">ubiJ</name>
    <name evidence="4" type="ORF">NBRC116585_27750</name>
</gene>
<comment type="pathway">
    <text evidence="1">Cofactor biosynthesis; ubiquinone biosynthesis.</text>
</comment>
<dbReference type="InterPro" id="IPR003033">
    <property type="entry name" value="SCP2_sterol-bd_dom"/>
</dbReference>
<dbReference type="Pfam" id="PF02036">
    <property type="entry name" value="SCP2"/>
    <property type="match status" value="1"/>
</dbReference>
<evidence type="ECO:0000259" key="3">
    <source>
        <dbReference type="Pfam" id="PF02036"/>
    </source>
</evidence>
<evidence type="ECO:0000256" key="2">
    <source>
        <dbReference type="SAM" id="Coils"/>
    </source>
</evidence>
<protein>
    <recommendedName>
        <fullName evidence="1">Ubiquinone biosynthesis accessory factor UbiJ</fullName>
    </recommendedName>
</protein>
<accession>A0ABQ0A2M7</accession>
<dbReference type="InterPro" id="IPR036527">
    <property type="entry name" value="SCP2_sterol-bd_dom_sf"/>
</dbReference>
<organism evidence="4 5">
    <name type="scientific">Thalassolituus maritimus</name>
    <dbReference type="NCBI Taxonomy" id="484498"/>
    <lineage>
        <taxon>Bacteria</taxon>
        <taxon>Pseudomonadati</taxon>
        <taxon>Pseudomonadota</taxon>
        <taxon>Gammaproteobacteria</taxon>
        <taxon>Oceanospirillales</taxon>
        <taxon>Oceanospirillaceae</taxon>
        <taxon>Thalassolituus</taxon>
    </lineage>
</organism>
<comment type="subcellular location">
    <subcellularLocation>
        <location evidence="1">Cytoplasm</location>
    </subcellularLocation>
</comment>
<dbReference type="SUPFAM" id="SSF55718">
    <property type="entry name" value="SCP-like"/>
    <property type="match status" value="1"/>
</dbReference>
<comment type="caution">
    <text evidence="4">The sequence shown here is derived from an EMBL/GenBank/DDBJ whole genome shotgun (WGS) entry which is preliminary data.</text>
</comment>
<keyword evidence="5" id="KW-1185">Reference proteome</keyword>
<keyword evidence="2" id="KW-0175">Coiled coil</keyword>
<sequence length="209" mass="23132">MISAVLTQALCLPVERLINRALREDPATLTRLAKQEGRLLAVEVSNLGRVNVRLLRDGIALSMTQDSDAEVVLSGTASDFLGLARADDKAHELINSQIDMQGDTELALFLTRTLDKLDIDWEAAIQPLTGSLLAHQVGKGIRGLLKWRTSTGSTYRTAAKEYLEDELNLVTPQPLLDRFAEETDQLRLRADRLSARIAQLENQTSTPEE</sequence>
<evidence type="ECO:0000256" key="1">
    <source>
        <dbReference type="HAMAP-Rule" id="MF_02215"/>
    </source>
</evidence>
<name>A0ABQ0A2M7_9GAMM</name>
<dbReference type="RefSeq" id="WP_353295878.1">
    <property type="nucleotide sequence ID" value="NZ_BAABWH010000009.1"/>
</dbReference>
<evidence type="ECO:0000313" key="4">
    <source>
        <dbReference type="EMBL" id="GAA6146657.1"/>
    </source>
</evidence>
<keyword evidence="1" id="KW-0831">Ubiquinone biosynthesis</keyword>
<dbReference type="InterPro" id="IPR038989">
    <property type="entry name" value="UbiJ"/>
</dbReference>
<dbReference type="HAMAP" id="MF_02215">
    <property type="entry name" value="UbiJ"/>
    <property type="match status" value="1"/>
</dbReference>
<dbReference type="Proteomes" id="UP001481413">
    <property type="component" value="Unassembled WGS sequence"/>
</dbReference>
<comment type="similarity">
    <text evidence="1">Belongs to the UbiJ family.</text>
</comment>
<comment type="function">
    <text evidence="1">Required for ubiquinone (coenzyme Q) biosynthesis. Binds hydrophobic ubiquinone biosynthetic intermediates via its SCP2 domain and is essential for the stability of the Ubi complex. May constitute a docking platform where Ubi enzymes assemble and access their SCP2-bound polyprenyl substrates.</text>
</comment>
<reference evidence="4 5" key="1">
    <citation type="submission" date="2024-04" db="EMBL/GenBank/DDBJ databases">
        <title>Draft genome sequence of Thalassolituus maritimus NBRC 116585.</title>
        <authorList>
            <person name="Miyakawa T."/>
            <person name="Kusuya Y."/>
            <person name="Miura T."/>
        </authorList>
    </citation>
    <scope>NUCLEOTIDE SEQUENCE [LARGE SCALE GENOMIC DNA]</scope>
    <source>
        <strain evidence="4 5">5NW40-0001</strain>
    </source>
</reference>
<dbReference type="PANTHER" id="PTHR38693">
    <property type="entry name" value="UBIQUINONE BIOSYNTHESIS PROTEIN UBIJ"/>
    <property type="match status" value="1"/>
</dbReference>
<feature type="coiled-coil region" evidence="2">
    <location>
        <begin position="176"/>
        <end position="203"/>
    </location>
</feature>
<proteinExistence type="inferred from homology"/>
<keyword evidence="1" id="KW-0963">Cytoplasm</keyword>